<dbReference type="SUPFAM" id="SSF56322">
    <property type="entry name" value="ADC synthase"/>
    <property type="match status" value="1"/>
</dbReference>
<feature type="non-terminal residue" evidence="2">
    <location>
        <position position="1"/>
    </location>
</feature>
<dbReference type="EC" id="4.1.3.27" evidence="2"/>
<protein>
    <submittedName>
        <fullName evidence="2">Anthranilate synthase, aminase component</fullName>
        <ecNumber evidence="2">4.1.3.27</ecNumber>
    </submittedName>
</protein>
<dbReference type="InterPro" id="IPR015890">
    <property type="entry name" value="Chorismate_C"/>
</dbReference>
<dbReference type="AlphaFoldDB" id="A0A6J4UKN7"/>
<sequence>NVEGELRPELRGVDALRACFPAGTVSGAPKIRAMEIIAELERDRRGPYSGAVGYLGFDGALDTAITLRTMVVKDGVVSMQAGGGVVADSRPADEYDECFHKLGAALRAVELAEELTNAGCGVRSAE</sequence>
<reference evidence="2" key="1">
    <citation type="submission" date="2020-02" db="EMBL/GenBank/DDBJ databases">
        <authorList>
            <person name="Meier V. D."/>
        </authorList>
    </citation>
    <scope>NUCLEOTIDE SEQUENCE</scope>
    <source>
        <strain evidence="2">AVDCRST_MAG88</strain>
    </source>
</reference>
<dbReference type="GO" id="GO:0004049">
    <property type="term" value="F:anthranilate synthase activity"/>
    <property type="evidence" value="ECO:0007669"/>
    <property type="project" value="UniProtKB-EC"/>
</dbReference>
<name>A0A6J4UKN7_9BACT</name>
<evidence type="ECO:0000313" key="2">
    <source>
        <dbReference type="EMBL" id="CAA9553524.1"/>
    </source>
</evidence>
<evidence type="ECO:0000259" key="1">
    <source>
        <dbReference type="Pfam" id="PF00425"/>
    </source>
</evidence>
<dbReference type="InterPro" id="IPR005801">
    <property type="entry name" value="ADC_synthase"/>
</dbReference>
<proteinExistence type="predicted"/>
<dbReference type="PANTHER" id="PTHR11236:SF9">
    <property type="entry name" value="ANTHRANILATE SYNTHASE COMPONENT 1"/>
    <property type="match status" value="1"/>
</dbReference>
<gene>
    <name evidence="2" type="ORF">AVDCRST_MAG88-936</name>
</gene>
<accession>A0A6J4UKN7</accession>
<dbReference type="InterPro" id="IPR019999">
    <property type="entry name" value="Anth_synth_I-like"/>
</dbReference>
<dbReference type="PRINTS" id="PR00095">
    <property type="entry name" value="ANTSNTHASEI"/>
</dbReference>
<organism evidence="2">
    <name type="scientific">uncultured Thermomicrobiales bacterium</name>
    <dbReference type="NCBI Taxonomy" id="1645740"/>
    <lineage>
        <taxon>Bacteria</taxon>
        <taxon>Pseudomonadati</taxon>
        <taxon>Thermomicrobiota</taxon>
        <taxon>Thermomicrobia</taxon>
        <taxon>Thermomicrobiales</taxon>
        <taxon>environmental samples</taxon>
    </lineage>
</organism>
<dbReference type="GO" id="GO:0000162">
    <property type="term" value="P:L-tryptophan biosynthetic process"/>
    <property type="evidence" value="ECO:0007669"/>
    <property type="project" value="TreeGrafter"/>
</dbReference>
<dbReference type="EMBL" id="CADCWM010000324">
    <property type="protein sequence ID" value="CAA9553524.1"/>
    <property type="molecule type" value="Genomic_DNA"/>
</dbReference>
<keyword evidence="2" id="KW-0456">Lyase</keyword>
<dbReference type="PANTHER" id="PTHR11236">
    <property type="entry name" value="AMINOBENZOATE/ANTHRANILATE SYNTHASE"/>
    <property type="match status" value="1"/>
</dbReference>
<dbReference type="Gene3D" id="3.60.120.10">
    <property type="entry name" value="Anthranilate synthase"/>
    <property type="match status" value="1"/>
</dbReference>
<feature type="domain" description="Chorismate-utilising enzyme C-terminal" evidence="1">
    <location>
        <begin position="1"/>
        <end position="101"/>
    </location>
</feature>
<dbReference type="Pfam" id="PF00425">
    <property type="entry name" value="Chorismate_bind"/>
    <property type="match status" value="1"/>
</dbReference>